<dbReference type="GO" id="GO:0046872">
    <property type="term" value="F:metal ion binding"/>
    <property type="evidence" value="ECO:0007669"/>
    <property type="project" value="UniProtKB-KW"/>
</dbReference>
<comment type="caution">
    <text evidence="7">The sequence shown here is derived from an EMBL/GenBank/DDBJ whole genome shotgun (WGS) entry which is preliminary data.</text>
</comment>
<dbReference type="SFLD" id="SFLDS00005">
    <property type="entry name" value="Isoprenoid_Synthase_Type_I"/>
    <property type="match status" value="1"/>
</dbReference>
<gene>
    <name evidence="7" type="ORF">EIP91_005833</name>
</gene>
<evidence type="ECO:0000256" key="6">
    <source>
        <dbReference type="RuleBase" id="RU366034"/>
    </source>
</evidence>
<dbReference type="InterPro" id="IPR008949">
    <property type="entry name" value="Isoprenoid_synthase_dom_sf"/>
</dbReference>
<sequence length="373" mass="42417">MAVRVNDKRSNDMSQAALPKMLYLPDTLVNWPWPRAINPHHEEVKAASNAWFHSFNAFNPKSQYAFDKCDFGLLAALAYPRASPEHLRTGCDLMNFFFLIDEYTDVEPAPVVREIAGIVIDAMTHPNKPRPEGETVVGEAARQFWSLAVKSASAPAQKHMIEAFTDYLNSVVQQAIDRDSDTCNTVEEYLHKRRQNIGIRPSFVPIELGLNLTDDVFYHPVIDQLRLYVGDMVILDNDMASYNKEQAMGDDRYNIITVVMRQFNTDFDGANHWVTKYHDELKANFLRTLTHVPSFGDQDKDAQVQMYLYGLANWPRCNVCWNFESGRYFGSKGLEFQETRMVPLLPKVEEDTKVGLCGEAVVIPLVDELAAAL</sequence>
<keyword evidence="8" id="KW-1185">Reference proteome</keyword>
<comment type="similarity">
    <text evidence="2 6">Belongs to the terpene synthase family.</text>
</comment>
<dbReference type="Pfam" id="PF19086">
    <property type="entry name" value="Terpene_syn_C_2"/>
    <property type="match status" value="1"/>
</dbReference>
<keyword evidence="4 6" id="KW-0460">Magnesium</keyword>
<name>A0A4R0R6M2_9APHY</name>
<reference evidence="7 8" key="1">
    <citation type="submission" date="2018-11" db="EMBL/GenBank/DDBJ databases">
        <title>Genome assembly of Steccherinum ochraceum LE-BIN_3174, the white-rot fungus of the Steccherinaceae family (The Residual Polyporoid clade, Polyporales, Basidiomycota).</title>
        <authorList>
            <person name="Fedorova T.V."/>
            <person name="Glazunova O.A."/>
            <person name="Landesman E.O."/>
            <person name="Moiseenko K.V."/>
            <person name="Psurtseva N.V."/>
            <person name="Savinova O.S."/>
            <person name="Shakhova N.V."/>
            <person name="Tyazhelova T.V."/>
            <person name="Vasina D.V."/>
        </authorList>
    </citation>
    <scope>NUCLEOTIDE SEQUENCE [LARGE SCALE GENOMIC DNA]</scope>
    <source>
        <strain evidence="7 8">LE-BIN_3174</strain>
    </source>
</reference>
<evidence type="ECO:0000256" key="5">
    <source>
        <dbReference type="ARBA" id="ARBA00023239"/>
    </source>
</evidence>
<evidence type="ECO:0000313" key="7">
    <source>
        <dbReference type="EMBL" id="TCD63220.1"/>
    </source>
</evidence>
<keyword evidence="5 6" id="KW-0456">Lyase</keyword>
<dbReference type="GO" id="GO:0008299">
    <property type="term" value="P:isoprenoid biosynthetic process"/>
    <property type="evidence" value="ECO:0007669"/>
    <property type="project" value="UniProtKB-ARBA"/>
</dbReference>
<dbReference type="SUPFAM" id="SSF48576">
    <property type="entry name" value="Terpenoid synthases"/>
    <property type="match status" value="1"/>
</dbReference>
<evidence type="ECO:0000256" key="1">
    <source>
        <dbReference type="ARBA" id="ARBA00001946"/>
    </source>
</evidence>
<dbReference type="OrthoDB" id="6486656at2759"/>
<dbReference type="InterPro" id="IPR034686">
    <property type="entry name" value="Terpene_cyclase-like_2"/>
</dbReference>
<evidence type="ECO:0000313" key="8">
    <source>
        <dbReference type="Proteomes" id="UP000292702"/>
    </source>
</evidence>
<proteinExistence type="inferred from homology"/>
<dbReference type="PANTHER" id="PTHR35201:SF4">
    <property type="entry name" value="BETA-PINACENE SYNTHASE-RELATED"/>
    <property type="match status" value="1"/>
</dbReference>
<dbReference type="Proteomes" id="UP000292702">
    <property type="component" value="Unassembled WGS sequence"/>
</dbReference>
<accession>A0A4R0R6M2</accession>
<dbReference type="PANTHER" id="PTHR35201">
    <property type="entry name" value="TERPENE SYNTHASE"/>
    <property type="match status" value="1"/>
</dbReference>
<comment type="cofactor">
    <cofactor evidence="1 6">
        <name>Mg(2+)</name>
        <dbReference type="ChEBI" id="CHEBI:18420"/>
    </cofactor>
</comment>
<dbReference type="EC" id="4.2.3.-" evidence="6"/>
<keyword evidence="3 6" id="KW-0479">Metal-binding</keyword>
<evidence type="ECO:0000256" key="2">
    <source>
        <dbReference type="ARBA" id="ARBA00006333"/>
    </source>
</evidence>
<evidence type="ECO:0000256" key="3">
    <source>
        <dbReference type="ARBA" id="ARBA00022723"/>
    </source>
</evidence>
<protein>
    <recommendedName>
        <fullName evidence="6">Terpene synthase</fullName>
        <ecNumber evidence="6">4.2.3.-</ecNumber>
    </recommendedName>
</protein>
<evidence type="ECO:0000256" key="4">
    <source>
        <dbReference type="ARBA" id="ARBA00022842"/>
    </source>
</evidence>
<organism evidence="7 8">
    <name type="scientific">Steccherinum ochraceum</name>
    <dbReference type="NCBI Taxonomy" id="92696"/>
    <lineage>
        <taxon>Eukaryota</taxon>
        <taxon>Fungi</taxon>
        <taxon>Dikarya</taxon>
        <taxon>Basidiomycota</taxon>
        <taxon>Agaricomycotina</taxon>
        <taxon>Agaricomycetes</taxon>
        <taxon>Polyporales</taxon>
        <taxon>Steccherinaceae</taxon>
        <taxon>Steccherinum</taxon>
    </lineage>
</organism>
<dbReference type="AlphaFoldDB" id="A0A4R0R6M2"/>
<dbReference type="GO" id="GO:0010333">
    <property type="term" value="F:terpene synthase activity"/>
    <property type="evidence" value="ECO:0007669"/>
    <property type="project" value="InterPro"/>
</dbReference>
<dbReference type="Gene3D" id="1.10.600.10">
    <property type="entry name" value="Farnesyl Diphosphate Synthase"/>
    <property type="match status" value="1"/>
</dbReference>
<dbReference type="EMBL" id="RWJN01000314">
    <property type="protein sequence ID" value="TCD63220.1"/>
    <property type="molecule type" value="Genomic_DNA"/>
</dbReference>
<dbReference type="SFLD" id="SFLDG01020">
    <property type="entry name" value="Terpene_Cyclase_Like_2"/>
    <property type="match status" value="1"/>
</dbReference>